<dbReference type="AlphaFoldDB" id="A0A399EKI9"/>
<dbReference type="Gene3D" id="3.40.1350.10">
    <property type="match status" value="1"/>
</dbReference>
<accession>A0A399EKI9</accession>
<dbReference type="InterPro" id="IPR035069">
    <property type="entry name" value="TTHA1013/TTHA0281-like"/>
</dbReference>
<feature type="region of interest" description="Disordered" evidence="1">
    <location>
        <begin position="109"/>
        <end position="140"/>
    </location>
</feature>
<dbReference type="Pfam" id="PF21748">
    <property type="entry name" value="UPF0150"/>
    <property type="match status" value="1"/>
</dbReference>
<keyword evidence="3" id="KW-1185">Reference proteome</keyword>
<dbReference type="Proteomes" id="UP000265341">
    <property type="component" value="Unassembled WGS sequence"/>
</dbReference>
<evidence type="ECO:0000256" key="1">
    <source>
        <dbReference type="SAM" id="MobiDB-lite"/>
    </source>
</evidence>
<evidence type="ECO:0000313" key="2">
    <source>
        <dbReference type="EMBL" id="RIH83900.1"/>
    </source>
</evidence>
<dbReference type="SUPFAM" id="SSF52980">
    <property type="entry name" value="Restriction endonuclease-like"/>
    <property type="match status" value="1"/>
</dbReference>
<dbReference type="RefSeq" id="WP_119279421.1">
    <property type="nucleotide sequence ID" value="NZ_QWLA01000067.1"/>
</dbReference>
<reference evidence="2 3" key="1">
    <citation type="submission" date="2018-08" db="EMBL/GenBank/DDBJ databases">
        <title>Meiothermus roseus NBRC 110900 genome sequencing project.</title>
        <authorList>
            <person name="Da Costa M.S."/>
            <person name="Albuquerque L."/>
            <person name="Raposo P."/>
            <person name="Froufe H.J.C."/>
            <person name="Barroso C.S."/>
            <person name="Egas C."/>
        </authorList>
    </citation>
    <scope>NUCLEOTIDE SEQUENCE [LARGE SCALE GENOMIC DNA]</scope>
    <source>
        <strain evidence="2 3">NBRC 110900</strain>
    </source>
</reference>
<evidence type="ECO:0000313" key="3">
    <source>
        <dbReference type="Proteomes" id="UP000265341"/>
    </source>
</evidence>
<sequence>MGLLTDYLAAALKSANYKPGEGGFIEGAVPEIPGLLVRGRTFEECRERLRSELETWLARALLSHQALPELGGAGALLQELALSTHPSTNPVEQAILQNTRTILQELRSLRRGGGGGRPEAQPAAPAPQAQPQAQPQPKRPGLKVADYLAEVGLQLKPSLPPSNEAEDKALERLAGFMGERYSAFEGLYARLKSAAARGGADFQYSLSALSQQDIGTNTQICLWLKEAGLLQKYTYSSKQRRIYARPSSEGKHQGFLTGGWFERYVRQRVQLSLRRRNIPYDLEANPLILYPNGDRFEVDLLVRTPNRFLLVECKTGEFDEALDRHQRIASDLRIPAKQVLYVLLGIPEPVLDELSSQWGFTFANEKTLDEQLEAVLV</sequence>
<dbReference type="InterPro" id="IPR011335">
    <property type="entry name" value="Restrct_endonuc-II-like"/>
</dbReference>
<dbReference type="InterPro" id="IPR011856">
    <property type="entry name" value="tRNA_endonuc-like_dom_sf"/>
</dbReference>
<proteinExistence type="predicted"/>
<organism evidence="2 3">
    <name type="scientific">Calidithermus roseus</name>
    <dbReference type="NCBI Taxonomy" id="1644118"/>
    <lineage>
        <taxon>Bacteria</taxon>
        <taxon>Thermotogati</taxon>
        <taxon>Deinococcota</taxon>
        <taxon>Deinococci</taxon>
        <taxon>Thermales</taxon>
        <taxon>Thermaceae</taxon>
        <taxon>Calidithermus</taxon>
    </lineage>
</organism>
<dbReference type="InterPro" id="IPR049389">
    <property type="entry name" value="TTHA0281-like"/>
</dbReference>
<dbReference type="Gene3D" id="3.30.160.250">
    <property type="match status" value="1"/>
</dbReference>
<comment type="caution">
    <text evidence="2">The sequence shown here is derived from an EMBL/GenBank/DDBJ whole genome shotgun (WGS) entry which is preliminary data.</text>
</comment>
<protein>
    <submittedName>
        <fullName evidence="2">Uncharacterized protein</fullName>
    </submittedName>
</protein>
<dbReference type="OrthoDB" id="24840at2"/>
<gene>
    <name evidence="2" type="ORF">Mrose_02859</name>
</gene>
<name>A0A399EKI9_9DEIN</name>
<dbReference type="SUPFAM" id="SSF143100">
    <property type="entry name" value="TTHA1013/TTHA0281-like"/>
    <property type="match status" value="1"/>
</dbReference>
<feature type="compositionally biased region" description="Low complexity" evidence="1">
    <location>
        <begin position="118"/>
        <end position="136"/>
    </location>
</feature>
<dbReference type="EMBL" id="QWLA01000067">
    <property type="protein sequence ID" value="RIH83900.1"/>
    <property type="molecule type" value="Genomic_DNA"/>
</dbReference>
<dbReference type="GO" id="GO:0003676">
    <property type="term" value="F:nucleic acid binding"/>
    <property type="evidence" value="ECO:0007669"/>
    <property type="project" value="InterPro"/>
</dbReference>